<dbReference type="Proteomes" id="UP000824072">
    <property type="component" value="Unassembled WGS sequence"/>
</dbReference>
<keyword evidence="5 7" id="KW-1133">Transmembrane helix</keyword>
<dbReference type="EMBL" id="DVMU01000196">
    <property type="protein sequence ID" value="HIU34689.1"/>
    <property type="molecule type" value="Genomic_DNA"/>
</dbReference>
<feature type="transmembrane region" description="Helical" evidence="7">
    <location>
        <begin position="101"/>
        <end position="124"/>
    </location>
</feature>
<dbReference type="PANTHER" id="PTHR43163">
    <property type="entry name" value="DIPEPTIDE TRANSPORT SYSTEM PERMEASE PROTEIN DPPB-RELATED"/>
    <property type="match status" value="1"/>
</dbReference>
<evidence type="ECO:0000256" key="1">
    <source>
        <dbReference type="ARBA" id="ARBA00004651"/>
    </source>
</evidence>
<dbReference type="CDD" id="cd06261">
    <property type="entry name" value="TM_PBP2"/>
    <property type="match status" value="1"/>
</dbReference>
<evidence type="ECO:0000256" key="2">
    <source>
        <dbReference type="ARBA" id="ARBA00022448"/>
    </source>
</evidence>
<comment type="similarity">
    <text evidence="7">Belongs to the binding-protein-dependent transport system permease family.</text>
</comment>
<dbReference type="Pfam" id="PF19300">
    <property type="entry name" value="BPD_transp_1_N"/>
    <property type="match status" value="1"/>
</dbReference>
<dbReference type="GO" id="GO:0055085">
    <property type="term" value="P:transmembrane transport"/>
    <property type="evidence" value="ECO:0007669"/>
    <property type="project" value="InterPro"/>
</dbReference>
<evidence type="ECO:0000256" key="4">
    <source>
        <dbReference type="ARBA" id="ARBA00022692"/>
    </source>
</evidence>
<dbReference type="Pfam" id="PF00528">
    <property type="entry name" value="BPD_transp_1"/>
    <property type="match status" value="1"/>
</dbReference>
<dbReference type="PROSITE" id="PS50928">
    <property type="entry name" value="ABC_TM1"/>
    <property type="match status" value="1"/>
</dbReference>
<feature type="transmembrane region" description="Helical" evidence="7">
    <location>
        <begin position="273"/>
        <end position="294"/>
    </location>
</feature>
<feature type="domain" description="ABC transmembrane type-1" evidence="8">
    <location>
        <begin position="97"/>
        <end position="298"/>
    </location>
</feature>
<protein>
    <submittedName>
        <fullName evidence="9">ABC transporter permease</fullName>
    </submittedName>
</protein>
<keyword evidence="3" id="KW-1003">Cell membrane</keyword>
<keyword evidence="4 7" id="KW-0812">Transmembrane</keyword>
<reference evidence="9" key="1">
    <citation type="submission" date="2020-10" db="EMBL/GenBank/DDBJ databases">
        <authorList>
            <person name="Gilroy R."/>
        </authorList>
    </citation>
    <scope>NUCLEOTIDE SEQUENCE</scope>
    <source>
        <strain evidence="9">ChiHcec3-11533</strain>
    </source>
</reference>
<keyword evidence="2 7" id="KW-0813">Transport</keyword>
<evidence type="ECO:0000313" key="9">
    <source>
        <dbReference type="EMBL" id="HIU34689.1"/>
    </source>
</evidence>
<organism evidence="9 10">
    <name type="scientific">Candidatus Pullichristensenella excrementigallinarum</name>
    <dbReference type="NCBI Taxonomy" id="2840907"/>
    <lineage>
        <taxon>Bacteria</taxon>
        <taxon>Bacillati</taxon>
        <taxon>Bacillota</taxon>
        <taxon>Clostridia</taxon>
        <taxon>Candidatus Pullichristensenella</taxon>
    </lineage>
</organism>
<sequence length="309" mass="33430">MYLVKYSVKRLMMLIPVILGVTLILYFVMALAPGNPARQILGANASDEQMAALEAEMGLDQPIIVQYARYILRAVQLDFGTSWINGNDVLTTFLSKLPNTLLVALVATLWAIALGIPIGIYSAVKQYSLFDYGSMIVAMLLFSLPAFWMGILSQILFCVVLRWLPATGIGDWRHLILPALILGANTLAAMIRMSRTSMLDVLKQDYIRTARAKGASKRRAVLKHAVGNSMIPVITQIGISFAGCIGGAVVTETVFTIPGIGAMLINAVKARDIPVVMGSVIFIAIIVGVINLIVDLICAKVDPRIDLAA</sequence>
<feature type="transmembrane region" description="Helical" evidence="7">
    <location>
        <begin position="175"/>
        <end position="193"/>
    </location>
</feature>
<dbReference type="InterPro" id="IPR045621">
    <property type="entry name" value="BPD_transp_1_N"/>
</dbReference>
<comment type="caution">
    <text evidence="9">The sequence shown here is derived from an EMBL/GenBank/DDBJ whole genome shotgun (WGS) entry which is preliminary data.</text>
</comment>
<dbReference type="SUPFAM" id="SSF161098">
    <property type="entry name" value="MetI-like"/>
    <property type="match status" value="1"/>
</dbReference>
<dbReference type="Gene3D" id="1.10.3720.10">
    <property type="entry name" value="MetI-like"/>
    <property type="match status" value="1"/>
</dbReference>
<evidence type="ECO:0000256" key="6">
    <source>
        <dbReference type="ARBA" id="ARBA00023136"/>
    </source>
</evidence>
<keyword evidence="6 7" id="KW-0472">Membrane</keyword>
<dbReference type="GO" id="GO:0005886">
    <property type="term" value="C:plasma membrane"/>
    <property type="evidence" value="ECO:0007669"/>
    <property type="project" value="UniProtKB-SubCell"/>
</dbReference>
<evidence type="ECO:0000259" key="8">
    <source>
        <dbReference type="PROSITE" id="PS50928"/>
    </source>
</evidence>
<dbReference type="AlphaFoldDB" id="A0A9D1LCI5"/>
<reference evidence="9" key="2">
    <citation type="journal article" date="2021" name="PeerJ">
        <title>Extensive microbial diversity within the chicken gut microbiome revealed by metagenomics and culture.</title>
        <authorList>
            <person name="Gilroy R."/>
            <person name="Ravi A."/>
            <person name="Getino M."/>
            <person name="Pursley I."/>
            <person name="Horton D.L."/>
            <person name="Alikhan N.F."/>
            <person name="Baker D."/>
            <person name="Gharbi K."/>
            <person name="Hall N."/>
            <person name="Watson M."/>
            <person name="Adriaenssens E.M."/>
            <person name="Foster-Nyarko E."/>
            <person name="Jarju S."/>
            <person name="Secka A."/>
            <person name="Antonio M."/>
            <person name="Oren A."/>
            <person name="Chaudhuri R.R."/>
            <person name="La Ragione R."/>
            <person name="Hildebrand F."/>
            <person name="Pallen M.J."/>
        </authorList>
    </citation>
    <scope>NUCLEOTIDE SEQUENCE</scope>
    <source>
        <strain evidence="9">ChiHcec3-11533</strain>
    </source>
</reference>
<dbReference type="PANTHER" id="PTHR43163:SF2">
    <property type="entry name" value="ABC TRANSPORTER PERMEASE PROTEIN"/>
    <property type="match status" value="1"/>
</dbReference>
<evidence type="ECO:0000256" key="5">
    <source>
        <dbReference type="ARBA" id="ARBA00022989"/>
    </source>
</evidence>
<feature type="transmembrane region" description="Helical" evidence="7">
    <location>
        <begin position="12"/>
        <end position="32"/>
    </location>
</feature>
<proteinExistence type="inferred from homology"/>
<feature type="transmembrane region" description="Helical" evidence="7">
    <location>
        <begin position="136"/>
        <end position="163"/>
    </location>
</feature>
<evidence type="ECO:0000256" key="3">
    <source>
        <dbReference type="ARBA" id="ARBA00022475"/>
    </source>
</evidence>
<dbReference type="InterPro" id="IPR035906">
    <property type="entry name" value="MetI-like_sf"/>
</dbReference>
<gene>
    <name evidence="9" type="ORF">IAB02_09010</name>
</gene>
<name>A0A9D1LCI5_9FIRM</name>
<evidence type="ECO:0000256" key="7">
    <source>
        <dbReference type="RuleBase" id="RU363032"/>
    </source>
</evidence>
<dbReference type="InterPro" id="IPR000515">
    <property type="entry name" value="MetI-like"/>
</dbReference>
<comment type="subcellular location">
    <subcellularLocation>
        <location evidence="1 7">Cell membrane</location>
        <topology evidence="1 7">Multi-pass membrane protein</topology>
    </subcellularLocation>
</comment>
<accession>A0A9D1LCI5</accession>
<evidence type="ECO:0000313" key="10">
    <source>
        <dbReference type="Proteomes" id="UP000824072"/>
    </source>
</evidence>